<dbReference type="InterPro" id="IPR039498">
    <property type="entry name" value="NTP_transf_5"/>
</dbReference>
<comment type="caution">
    <text evidence="1">The sequence shown here is derived from an EMBL/GenBank/DDBJ whole genome shotgun (WGS) entry which is preliminary data.</text>
</comment>
<name>A0A081RZK1_PHOTE</name>
<dbReference type="AlphaFoldDB" id="A0A081RZK1"/>
<accession>A0A081RZK1</accession>
<proteinExistence type="predicted"/>
<evidence type="ECO:0000313" key="2">
    <source>
        <dbReference type="Proteomes" id="UP000028002"/>
    </source>
</evidence>
<dbReference type="EMBL" id="JGVH01000018">
    <property type="protein sequence ID" value="KER04104.1"/>
    <property type="molecule type" value="Genomic_DNA"/>
</dbReference>
<dbReference type="PATRIC" id="fig|1393735.3.peg.1258"/>
<dbReference type="Pfam" id="PF14907">
    <property type="entry name" value="NTP_transf_5"/>
    <property type="match status" value="1"/>
</dbReference>
<organism evidence="1 2">
    <name type="scientific">Photorhabdus temperata subsp. temperata Meg1</name>
    <dbReference type="NCBI Taxonomy" id="1393735"/>
    <lineage>
        <taxon>Bacteria</taxon>
        <taxon>Pseudomonadati</taxon>
        <taxon>Pseudomonadota</taxon>
        <taxon>Gammaproteobacteria</taxon>
        <taxon>Enterobacterales</taxon>
        <taxon>Morganellaceae</taxon>
        <taxon>Photorhabdus</taxon>
    </lineage>
</organism>
<protein>
    <submittedName>
        <fullName evidence="1">Putative nucleotidyltransferase</fullName>
    </submittedName>
</protein>
<sequence>MRDNDYFLKALVDFSRVTGFESVKNRIIKNINHPSFNWDLFLAICFKNKVAGLVYNNIVSGNIQNEVPCRVYYTLRYFYYCNKKRNIILISELDKIIDSFEENQIDVRPLKGAVLIPTIYKDIGSRMMNDIDLFVNKSDIKQLPEIMHQLGFTQGNFDKRNLKVQPLPFNENAIWKLKMFNLPPFHKPIKEHIVDVVSVDFTFGISFTQSKDVSSLLMANSAYYVNYKSLGYIDLFIHICCHLYKEASNSAWEKFKQNINLIKFCDVRESYYIFVTHDRWKELISQILELDVSNSVYFALKNTADLYNDSELFELSKRIPNVDISSQDYIYNQDENVVHKRNKSIIDCILEV</sequence>
<reference evidence="1 2" key="1">
    <citation type="submission" date="2014-03" db="EMBL/GenBank/DDBJ databases">
        <title>Draft Genome of Photorhabdus temperata Meg1.</title>
        <authorList>
            <person name="Hurst S.G.IV."/>
            <person name="Morris K."/>
            <person name="Thomas K."/>
            <person name="Tisa L.S."/>
        </authorList>
    </citation>
    <scope>NUCLEOTIDE SEQUENCE [LARGE SCALE GENOMIC DNA]</scope>
    <source>
        <strain evidence="1 2">Meg1</strain>
    </source>
</reference>
<dbReference type="GO" id="GO:0016740">
    <property type="term" value="F:transferase activity"/>
    <property type="evidence" value="ECO:0007669"/>
    <property type="project" value="UniProtKB-KW"/>
</dbReference>
<dbReference type="RefSeq" id="WP_036837906.1">
    <property type="nucleotide sequence ID" value="NZ_CAWLUD010000018.1"/>
</dbReference>
<dbReference type="Proteomes" id="UP000028002">
    <property type="component" value="Unassembled WGS sequence"/>
</dbReference>
<gene>
    <name evidence="1" type="ORF">MEG1DRAFT_01218</name>
</gene>
<keyword evidence="1" id="KW-0808">Transferase</keyword>
<evidence type="ECO:0000313" key="1">
    <source>
        <dbReference type="EMBL" id="KER04104.1"/>
    </source>
</evidence>